<evidence type="ECO:0000313" key="3">
    <source>
        <dbReference type="Proteomes" id="UP000634136"/>
    </source>
</evidence>
<dbReference type="AlphaFoldDB" id="A0A834T175"/>
<evidence type="ECO:0000313" key="2">
    <source>
        <dbReference type="EMBL" id="KAF7813012.1"/>
    </source>
</evidence>
<accession>A0A834T175</accession>
<gene>
    <name evidence="2" type="ORF">G2W53_033988</name>
</gene>
<keyword evidence="1" id="KW-0472">Membrane</keyword>
<name>A0A834T175_9FABA</name>
<sequence>MLSSEVAWVMGHSIRLSRTCDPLALLFEGPSSVGVMIFVLVILGFWITFKVSASSIAKTMFLVSPMGSAVPTGGASSANGSELDASFVSLIMGEMCGGVMSMVEEPPRKANGRSTIKSQQGFSTYAKSSAVEKKTICVALKSSAVEKKTISAALKSKAFRFPSYEVEKKPI</sequence>
<protein>
    <submittedName>
        <fullName evidence="2">Uncharacterized protein</fullName>
    </submittedName>
</protein>
<keyword evidence="3" id="KW-1185">Reference proteome</keyword>
<dbReference type="Proteomes" id="UP000634136">
    <property type="component" value="Unassembled WGS sequence"/>
</dbReference>
<organism evidence="2 3">
    <name type="scientific">Senna tora</name>
    <dbReference type="NCBI Taxonomy" id="362788"/>
    <lineage>
        <taxon>Eukaryota</taxon>
        <taxon>Viridiplantae</taxon>
        <taxon>Streptophyta</taxon>
        <taxon>Embryophyta</taxon>
        <taxon>Tracheophyta</taxon>
        <taxon>Spermatophyta</taxon>
        <taxon>Magnoliopsida</taxon>
        <taxon>eudicotyledons</taxon>
        <taxon>Gunneridae</taxon>
        <taxon>Pentapetalae</taxon>
        <taxon>rosids</taxon>
        <taxon>fabids</taxon>
        <taxon>Fabales</taxon>
        <taxon>Fabaceae</taxon>
        <taxon>Caesalpinioideae</taxon>
        <taxon>Cassia clade</taxon>
        <taxon>Senna</taxon>
    </lineage>
</organism>
<comment type="caution">
    <text evidence="2">The sequence shown here is derived from an EMBL/GenBank/DDBJ whole genome shotgun (WGS) entry which is preliminary data.</text>
</comment>
<reference evidence="2" key="1">
    <citation type="submission" date="2020-09" db="EMBL/GenBank/DDBJ databases">
        <title>Genome-Enabled Discovery of Anthraquinone Biosynthesis in Senna tora.</title>
        <authorList>
            <person name="Kang S.-H."/>
            <person name="Pandey R.P."/>
            <person name="Lee C.-M."/>
            <person name="Sim J.-S."/>
            <person name="Jeong J.-T."/>
            <person name="Choi B.-S."/>
            <person name="Jung M."/>
            <person name="Ginzburg D."/>
            <person name="Zhao K."/>
            <person name="Won S.Y."/>
            <person name="Oh T.-J."/>
            <person name="Yu Y."/>
            <person name="Kim N.-H."/>
            <person name="Lee O.R."/>
            <person name="Lee T.-H."/>
            <person name="Bashyal P."/>
            <person name="Kim T.-S."/>
            <person name="Lee W.-H."/>
            <person name="Kawkins C."/>
            <person name="Kim C.-K."/>
            <person name="Kim J.S."/>
            <person name="Ahn B.O."/>
            <person name="Rhee S.Y."/>
            <person name="Sohng J.K."/>
        </authorList>
    </citation>
    <scope>NUCLEOTIDE SEQUENCE</scope>
    <source>
        <tissue evidence="2">Leaf</tissue>
    </source>
</reference>
<evidence type="ECO:0000256" key="1">
    <source>
        <dbReference type="SAM" id="Phobius"/>
    </source>
</evidence>
<dbReference type="EMBL" id="JAAIUW010000010">
    <property type="protein sequence ID" value="KAF7813012.1"/>
    <property type="molecule type" value="Genomic_DNA"/>
</dbReference>
<feature type="transmembrane region" description="Helical" evidence="1">
    <location>
        <begin position="31"/>
        <end position="49"/>
    </location>
</feature>
<keyword evidence="1" id="KW-1133">Transmembrane helix</keyword>
<keyword evidence="1" id="KW-0812">Transmembrane</keyword>
<proteinExistence type="predicted"/>